<sequence length="365" mass="40720">MGGAVISKIPFYTVRIQNIPSSTNKSSLLESLGCPQDTTLSLELSPNDFTKMTATVTVQGKRKVDKLLKLDNTSLGGSSRVASGVSIDTQFHGFTVVAGGFNNELDIIAIHGLNGHAFSSWAVNHVMWLRDLLPKRVPNARVLVYGYNANHVEDVYLFRINEYARLFLQSLKALAEIKNRRVIFICHSFGGLILKRALIDIKQSPYEYSALQDVVLGVVFLATPHKSSKYTGNDITDILVNIAKTSFGVKAEQLSCSLQRSSNDLMDMALSFRKHYSRLQFANFCEQLSMKLSKTIDLGLVVNPYSATLEVPHAREFSISDRDHVTIAKYADPNEEAFNLLVGELTRMVTFARERGILRRPLYPL</sequence>
<protein>
    <submittedName>
        <fullName evidence="1">Uncharacterized protein</fullName>
    </submittedName>
</protein>
<organism evidence="1 2">
    <name type="scientific">Russula earlei</name>
    <dbReference type="NCBI Taxonomy" id="71964"/>
    <lineage>
        <taxon>Eukaryota</taxon>
        <taxon>Fungi</taxon>
        <taxon>Dikarya</taxon>
        <taxon>Basidiomycota</taxon>
        <taxon>Agaricomycotina</taxon>
        <taxon>Agaricomycetes</taxon>
        <taxon>Russulales</taxon>
        <taxon>Russulaceae</taxon>
        <taxon>Russula</taxon>
    </lineage>
</organism>
<proteinExistence type="predicted"/>
<dbReference type="EMBL" id="JAGFNK010000133">
    <property type="protein sequence ID" value="KAI9507260.1"/>
    <property type="molecule type" value="Genomic_DNA"/>
</dbReference>
<evidence type="ECO:0000313" key="2">
    <source>
        <dbReference type="Proteomes" id="UP001207468"/>
    </source>
</evidence>
<reference evidence="1" key="1">
    <citation type="submission" date="2021-03" db="EMBL/GenBank/DDBJ databases">
        <title>Evolutionary priming and transition to the ectomycorrhizal habit in an iconic lineage of mushroom-forming fungi: is preadaptation a requirement?</title>
        <authorList>
            <consortium name="DOE Joint Genome Institute"/>
            <person name="Looney B.P."/>
            <person name="Miyauchi S."/>
            <person name="Morin E."/>
            <person name="Drula E."/>
            <person name="Courty P.E."/>
            <person name="Chicoki N."/>
            <person name="Fauchery L."/>
            <person name="Kohler A."/>
            <person name="Kuo A."/>
            <person name="LaButti K."/>
            <person name="Pangilinan J."/>
            <person name="Lipzen A."/>
            <person name="Riley R."/>
            <person name="Andreopoulos W."/>
            <person name="He G."/>
            <person name="Johnson J."/>
            <person name="Barry K.W."/>
            <person name="Grigoriev I.V."/>
            <person name="Nagy L."/>
            <person name="Hibbett D."/>
            <person name="Henrissat B."/>
            <person name="Matheny P.B."/>
            <person name="Labbe J."/>
            <person name="Martin A.F."/>
        </authorList>
    </citation>
    <scope>NUCLEOTIDE SEQUENCE</scope>
    <source>
        <strain evidence="1">BPL698</strain>
    </source>
</reference>
<dbReference type="Proteomes" id="UP001207468">
    <property type="component" value="Unassembled WGS sequence"/>
</dbReference>
<gene>
    <name evidence="1" type="ORF">F5148DRAFT_140868</name>
</gene>
<comment type="caution">
    <text evidence="1">The sequence shown here is derived from an EMBL/GenBank/DDBJ whole genome shotgun (WGS) entry which is preliminary data.</text>
</comment>
<name>A0ACC0U6D0_9AGAM</name>
<keyword evidence="2" id="KW-1185">Reference proteome</keyword>
<accession>A0ACC0U6D0</accession>
<evidence type="ECO:0000313" key="1">
    <source>
        <dbReference type="EMBL" id="KAI9507260.1"/>
    </source>
</evidence>